<sequence length="159" mass="17899">GDKTNNIIPVLKEIQKTVYTSNPTPVDHPLARSVSIEEIKTHLKKTKNKAPGEDNIDSTLIKQAPDEYLHLLSNLFTACHMEGYFPLPWKSAVVTMIHKPVKDPYNVTSYRPISLLSHVGKLFERVLTQRLSGHTEEMGLLGVHQAGFRKTRSTTDNIL</sequence>
<evidence type="ECO:0008006" key="3">
    <source>
        <dbReference type="Google" id="ProtNLM"/>
    </source>
</evidence>
<reference evidence="1" key="1">
    <citation type="submission" date="2025-08" db="UniProtKB">
        <authorList>
            <consortium name="Ensembl"/>
        </authorList>
    </citation>
    <scope>IDENTIFICATION</scope>
</reference>
<dbReference type="PANTHER" id="PTHR19446">
    <property type="entry name" value="REVERSE TRANSCRIPTASES"/>
    <property type="match status" value="1"/>
</dbReference>
<reference evidence="1" key="2">
    <citation type="submission" date="2025-09" db="UniProtKB">
        <authorList>
            <consortium name="Ensembl"/>
        </authorList>
    </citation>
    <scope>IDENTIFICATION</scope>
</reference>
<dbReference type="Proteomes" id="UP000694402">
    <property type="component" value="Unassembled WGS sequence"/>
</dbReference>
<protein>
    <recommendedName>
        <fullName evidence="3">Reverse transcriptase domain-containing protein</fullName>
    </recommendedName>
</protein>
<accession>A0A8C8I148</accession>
<evidence type="ECO:0000313" key="2">
    <source>
        <dbReference type="Proteomes" id="UP000694402"/>
    </source>
</evidence>
<dbReference type="GeneTree" id="ENSGT00940000169881"/>
<keyword evidence="2" id="KW-1185">Reference proteome</keyword>
<organism evidence="1 2">
    <name type="scientific">Oncorhynchus tshawytscha</name>
    <name type="common">Chinook salmon</name>
    <name type="synonym">Salmo tshawytscha</name>
    <dbReference type="NCBI Taxonomy" id="74940"/>
    <lineage>
        <taxon>Eukaryota</taxon>
        <taxon>Metazoa</taxon>
        <taxon>Chordata</taxon>
        <taxon>Craniata</taxon>
        <taxon>Vertebrata</taxon>
        <taxon>Euteleostomi</taxon>
        <taxon>Actinopterygii</taxon>
        <taxon>Neopterygii</taxon>
        <taxon>Teleostei</taxon>
        <taxon>Protacanthopterygii</taxon>
        <taxon>Salmoniformes</taxon>
        <taxon>Salmonidae</taxon>
        <taxon>Salmoninae</taxon>
        <taxon>Oncorhynchus</taxon>
    </lineage>
</organism>
<dbReference type="AlphaFoldDB" id="A0A8C8I148"/>
<evidence type="ECO:0000313" key="1">
    <source>
        <dbReference type="Ensembl" id="ENSOTSP00005072995.1"/>
    </source>
</evidence>
<name>A0A8C8I148_ONCTS</name>
<dbReference type="Ensembl" id="ENSOTST00005079117.2">
    <property type="protein sequence ID" value="ENSOTSP00005072995.1"/>
    <property type="gene ID" value="ENSOTSG00005034463.2"/>
</dbReference>
<proteinExistence type="predicted"/>